<feature type="compositionally biased region" description="Polar residues" evidence="1">
    <location>
        <begin position="273"/>
        <end position="284"/>
    </location>
</feature>
<accession>A0A1Q9D270</accession>
<dbReference type="EMBL" id="LSRX01000769">
    <property type="protein sequence ID" value="OLP89280.1"/>
    <property type="molecule type" value="Genomic_DNA"/>
</dbReference>
<proteinExistence type="predicted"/>
<dbReference type="AlphaFoldDB" id="A0A1Q9D270"/>
<reference evidence="2 3" key="1">
    <citation type="submission" date="2016-02" db="EMBL/GenBank/DDBJ databases">
        <title>Genome analysis of coral dinoflagellate symbionts highlights evolutionary adaptations to a symbiotic lifestyle.</title>
        <authorList>
            <person name="Aranda M."/>
            <person name="Li Y."/>
            <person name="Liew Y.J."/>
            <person name="Baumgarten S."/>
            <person name="Simakov O."/>
            <person name="Wilson M."/>
            <person name="Piel J."/>
            <person name="Ashoor H."/>
            <person name="Bougouffa S."/>
            <person name="Bajic V.B."/>
            <person name="Ryu T."/>
            <person name="Ravasi T."/>
            <person name="Bayer T."/>
            <person name="Micklem G."/>
            <person name="Kim H."/>
            <person name="Bhak J."/>
            <person name="Lajeunesse T.C."/>
            <person name="Voolstra C.R."/>
        </authorList>
    </citation>
    <scope>NUCLEOTIDE SEQUENCE [LARGE SCALE GENOMIC DNA]</scope>
    <source>
        <strain evidence="2 3">CCMP2467</strain>
    </source>
</reference>
<feature type="compositionally biased region" description="Basic and acidic residues" evidence="1">
    <location>
        <begin position="59"/>
        <end position="80"/>
    </location>
</feature>
<sequence length="596" mass="64919">MSETCRAGSDVRQVLSSTVRRSATPPTVALMAGLPCHYGEAGKVRDNTPNEPESLSDSDYCRGDGGRTAIESDKQIESETSRPQLCDPSGQTPHVPDELAVSQTSNGMQGSDIKQVCSEDAETQVVRTENEQLSVEVEEAQDQNCHGEGFSDADRAADAQGTRAEPLDFLQLSKTQLNQSGGGQATASMSRDHFESDDPLVTQLWVDCKSLRQEMTELLEIVQRTCKRCRVAPANLTDLTPRSRGMSHKSELRKLVEALCQAHEAAVAGAEITDSQIQRASSPECSRRRQSSAPARSGRSGQRRPSETVELTREVEYLREKLQAAEAREAALSGRCTAPNESFLEPRCEGEGGAPERAPEPELTKATPDSVLQISGDEGQVKPMKQALDKVNVKVSRASSWASLDSGAQLLQMALDKKAEVAQLEVLSENTPPGSEEWIQAATQLAAAREELRLLGFIAGAAETYLDENRSICSQGMANEEPGSMVLKTPVQEVNFNTKASQHQLALMCREPALCAQRFFGYECDQFNFPQESLTMRKYAGGSSFADTVAEALLTRRGGSRSKEGAISVTLIRRQRFSKYRLPSRHSACDSAVIKS</sequence>
<feature type="region of interest" description="Disordered" evidence="1">
    <location>
        <begin position="342"/>
        <end position="366"/>
    </location>
</feature>
<dbReference type="OrthoDB" id="436858at2759"/>
<feature type="region of interest" description="Disordered" evidence="1">
    <location>
        <begin position="41"/>
        <end position="109"/>
    </location>
</feature>
<feature type="region of interest" description="Disordered" evidence="1">
    <location>
        <begin position="133"/>
        <end position="161"/>
    </location>
</feature>
<evidence type="ECO:0000313" key="3">
    <source>
        <dbReference type="Proteomes" id="UP000186817"/>
    </source>
</evidence>
<evidence type="ECO:0000313" key="2">
    <source>
        <dbReference type="EMBL" id="OLP89280.1"/>
    </source>
</evidence>
<evidence type="ECO:0000256" key="1">
    <source>
        <dbReference type="SAM" id="MobiDB-lite"/>
    </source>
</evidence>
<name>A0A1Q9D270_SYMMI</name>
<comment type="caution">
    <text evidence="2">The sequence shown here is derived from an EMBL/GenBank/DDBJ whole genome shotgun (WGS) entry which is preliminary data.</text>
</comment>
<keyword evidence="3" id="KW-1185">Reference proteome</keyword>
<protein>
    <submittedName>
        <fullName evidence="2">Uncharacterized protein</fullName>
    </submittedName>
</protein>
<feature type="compositionally biased region" description="Low complexity" evidence="1">
    <location>
        <begin position="291"/>
        <end position="300"/>
    </location>
</feature>
<dbReference type="Proteomes" id="UP000186817">
    <property type="component" value="Unassembled WGS sequence"/>
</dbReference>
<organism evidence="2 3">
    <name type="scientific">Symbiodinium microadriaticum</name>
    <name type="common">Dinoflagellate</name>
    <name type="synonym">Zooxanthella microadriatica</name>
    <dbReference type="NCBI Taxonomy" id="2951"/>
    <lineage>
        <taxon>Eukaryota</taxon>
        <taxon>Sar</taxon>
        <taxon>Alveolata</taxon>
        <taxon>Dinophyceae</taxon>
        <taxon>Suessiales</taxon>
        <taxon>Symbiodiniaceae</taxon>
        <taxon>Symbiodinium</taxon>
    </lineage>
</organism>
<gene>
    <name evidence="2" type="ORF">AK812_SmicGene29282</name>
</gene>
<feature type="region of interest" description="Disordered" evidence="1">
    <location>
        <begin position="270"/>
        <end position="310"/>
    </location>
</feature>